<gene>
    <name evidence="1" type="ORF">HMPREF0220_1775</name>
</gene>
<dbReference type="Proteomes" id="UP000003227">
    <property type="component" value="Unassembled WGS sequence"/>
</dbReference>
<sequence>MVGIKIAVRCRADCQAGCRSGCRAESENSLILWGFSFSDNNDNRNIKEKVNSKKIDKPD</sequence>
<organism evidence="1 2">
    <name type="scientific">Clostridioides difficile NAP08</name>
    <dbReference type="NCBI Taxonomy" id="525259"/>
    <lineage>
        <taxon>Bacteria</taxon>
        <taxon>Bacillati</taxon>
        <taxon>Bacillota</taxon>
        <taxon>Clostridia</taxon>
        <taxon>Peptostreptococcales</taxon>
        <taxon>Peptostreptococcaceae</taxon>
        <taxon>Clostridioides</taxon>
    </lineage>
</organism>
<name>D5Q4E3_CLODI</name>
<dbReference type="HOGENOM" id="CLU_2956540_0_0_9"/>
<dbReference type="AlphaFoldDB" id="D5Q4E3"/>
<comment type="caution">
    <text evidence="1">The sequence shown here is derived from an EMBL/GenBank/DDBJ whole genome shotgun (WGS) entry which is preliminary data.</text>
</comment>
<accession>D5Q4E3</accession>
<evidence type="ECO:0000313" key="2">
    <source>
        <dbReference type="Proteomes" id="UP000003227"/>
    </source>
</evidence>
<dbReference type="EMBL" id="ADNX01000040">
    <property type="protein sequence ID" value="EFH07243.1"/>
    <property type="molecule type" value="Genomic_DNA"/>
</dbReference>
<proteinExistence type="predicted"/>
<reference evidence="1 2" key="1">
    <citation type="submission" date="2010-05" db="EMBL/GenBank/DDBJ databases">
        <authorList>
            <person name="Qin X."/>
            <person name="Bachman B."/>
            <person name="Battles P."/>
            <person name="Bell A."/>
            <person name="Bess C."/>
            <person name="Bickham C."/>
            <person name="Chaboub L."/>
            <person name="Chen D."/>
            <person name="Coyle M."/>
            <person name="Deiros D.R."/>
            <person name="Dinh H."/>
            <person name="Forbes L."/>
            <person name="Fowler G."/>
            <person name="Francisco L."/>
            <person name="Fu Q."/>
            <person name="Gubbala S."/>
            <person name="Hale W."/>
            <person name="Han Y."/>
            <person name="Hemphill L."/>
            <person name="Highlander S.K."/>
            <person name="Hirani K."/>
            <person name="Hogues M."/>
            <person name="Jackson L."/>
            <person name="Jakkamsetti A."/>
            <person name="Javaid M."/>
            <person name="Jiang H."/>
            <person name="Korchina V."/>
            <person name="Kovar C."/>
            <person name="Lara F."/>
            <person name="Lee S."/>
            <person name="Mata R."/>
            <person name="Mathew T."/>
            <person name="Moen C."/>
            <person name="Morales K."/>
            <person name="Munidasa M."/>
            <person name="Nazareth L."/>
            <person name="Ngo R."/>
            <person name="Nguyen L."/>
            <person name="Okwuonu G."/>
            <person name="Ongeri F."/>
            <person name="Patil S."/>
            <person name="Petrosino J."/>
            <person name="Pham C."/>
            <person name="Pham P."/>
            <person name="Pu L.-L."/>
            <person name="Puazo M."/>
            <person name="Raj R."/>
            <person name="Reid J."/>
            <person name="Rouhana J."/>
            <person name="Saada N."/>
            <person name="Shang Y."/>
            <person name="Simmons D."/>
            <person name="Thornton R."/>
            <person name="Warren J."/>
            <person name="Weissenberger G."/>
            <person name="Zhang J."/>
            <person name="Zhang L."/>
            <person name="Zhou C."/>
            <person name="Zhu D."/>
            <person name="Muzny D."/>
            <person name="Worley K."/>
            <person name="Gibbs R."/>
        </authorList>
    </citation>
    <scope>NUCLEOTIDE SEQUENCE [LARGE SCALE GENOMIC DNA]</scope>
    <source>
        <strain evidence="1 2">NAP08</strain>
    </source>
</reference>
<evidence type="ECO:0000313" key="1">
    <source>
        <dbReference type="EMBL" id="EFH07243.1"/>
    </source>
</evidence>
<protein>
    <submittedName>
        <fullName evidence="1">Uncharacterized protein</fullName>
    </submittedName>
</protein>